<evidence type="ECO:0000256" key="3">
    <source>
        <dbReference type="ARBA" id="ARBA00022691"/>
    </source>
</evidence>
<dbReference type="GO" id="GO:0000049">
    <property type="term" value="F:tRNA binding"/>
    <property type="evidence" value="ECO:0007669"/>
    <property type="project" value="TreeGrafter"/>
</dbReference>
<keyword evidence="2 5" id="KW-0808">Transferase</keyword>
<keyword evidence="4" id="KW-0819">tRNA processing</keyword>
<dbReference type="InterPro" id="IPR029063">
    <property type="entry name" value="SAM-dependent_MTases_sf"/>
</dbReference>
<dbReference type="PROSITE" id="PS01230">
    <property type="entry name" value="TRMA_1"/>
    <property type="match status" value="1"/>
</dbReference>
<dbReference type="GO" id="GO:0030697">
    <property type="term" value="F:tRNA (uracil(54)-C5)-methyltransferase activity, S-adenosyl methionine-dependent"/>
    <property type="evidence" value="ECO:0007669"/>
    <property type="project" value="UniProtKB-EC"/>
</dbReference>
<protein>
    <submittedName>
        <fullName evidence="5">tRNA (Uracil(54)-C5)-methyltransferase</fullName>
        <ecNumber evidence="5">2.1.1.35</ecNumber>
    </submittedName>
</protein>
<dbReference type="PANTHER" id="PTHR47790">
    <property type="entry name" value="TRNA/TMRNA (URACIL-C(5))-METHYLTRANSFERASE"/>
    <property type="match status" value="1"/>
</dbReference>
<gene>
    <name evidence="5" type="ORF">MNB_SV-12-729</name>
</gene>
<sequence length="375" mass="42867">MNCKHFGTCGSCTIFELEYQQELADKKERVLGLLSPFGVKELEVFYASESHYRARSEFKIWHDESGANYAMSRLDKKGATNIEGCPKVIKPIEKRMKPLLDAINASEVLKRRIFSVEFLATTTDECLITMIYHRKLDKEWEVEAKVLEKLLDASIMGRSRKQKVILSQEFVTENLFIDGQSYLYRQYESGFTQPNPAVNIKMIEWAIKQAKRVGEGDFLESYCGLGNFTIPLSKEFNRVLATEISKRSIKAANENCKLNGVSNIEFIRLASEEMTQALNGIREFRRLKDVDLDAYSFSTVLVDPPRAGLDIDTIKLISNIDNIIYISCNPETLARDLLELTKTHTIEDSAIFDQFPHTQHIESGVFLCRDRVFIG</sequence>
<dbReference type="InterPro" id="IPR011869">
    <property type="entry name" value="TrmA_MeTrfase"/>
</dbReference>
<accession>A0A1W1BCF1</accession>
<name>A0A1W1BCF1_9ZZZZ</name>
<evidence type="ECO:0000256" key="2">
    <source>
        <dbReference type="ARBA" id="ARBA00022679"/>
    </source>
</evidence>
<dbReference type="GO" id="GO:0009451">
    <property type="term" value="P:RNA modification"/>
    <property type="evidence" value="ECO:0007669"/>
    <property type="project" value="UniProtKB-ARBA"/>
</dbReference>
<proteinExistence type="inferred from homology"/>
<dbReference type="InterPro" id="IPR030390">
    <property type="entry name" value="MeTrfase_TrmA_AS"/>
</dbReference>
<organism evidence="5">
    <name type="scientific">hydrothermal vent metagenome</name>
    <dbReference type="NCBI Taxonomy" id="652676"/>
    <lineage>
        <taxon>unclassified sequences</taxon>
        <taxon>metagenomes</taxon>
        <taxon>ecological metagenomes</taxon>
    </lineage>
</organism>
<dbReference type="GO" id="GO:0032259">
    <property type="term" value="P:methylation"/>
    <property type="evidence" value="ECO:0007669"/>
    <property type="project" value="UniProtKB-KW"/>
</dbReference>
<evidence type="ECO:0000256" key="1">
    <source>
        <dbReference type="ARBA" id="ARBA00022603"/>
    </source>
</evidence>
<dbReference type="Gene3D" id="2.40.50.1070">
    <property type="match status" value="1"/>
</dbReference>
<dbReference type="Gene3D" id="3.40.50.150">
    <property type="entry name" value="Vaccinia Virus protein VP39"/>
    <property type="match status" value="1"/>
</dbReference>
<keyword evidence="3" id="KW-0949">S-adenosyl-L-methionine</keyword>
<dbReference type="NCBIfam" id="TIGR02143">
    <property type="entry name" value="trmA_only"/>
    <property type="match status" value="1"/>
</dbReference>
<dbReference type="EC" id="2.1.1.35" evidence="5"/>
<dbReference type="AlphaFoldDB" id="A0A1W1BCF1"/>
<dbReference type="GO" id="GO:0019843">
    <property type="term" value="F:rRNA binding"/>
    <property type="evidence" value="ECO:0007669"/>
    <property type="project" value="TreeGrafter"/>
</dbReference>
<dbReference type="SUPFAM" id="SSF53335">
    <property type="entry name" value="S-adenosyl-L-methionine-dependent methyltransferases"/>
    <property type="match status" value="1"/>
</dbReference>
<dbReference type="InterPro" id="IPR010280">
    <property type="entry name" value="U5_MeTrfase_fam"/>
</dbReference>
<reference evidence="5" key="1">
    <citation type="submission" date="2016-10" db="EMBL/GenBank/DDBJ databases">
        <authorList>
            <person name="de Groot N.N."/>
        </authorList>
    </citation>
    <scope>NUCLEOTIDE SEQUENCE</scope>
</reference>
<dbReference type="GO" id="GO:0005829">
    <property type="term" value="C:cytosol"/>
    <property type="evidence" value="ECO:0007669"/>
    <property type="project" value="TreeGrafter"/>
</dbReference>
<keyword evidence="1 5" id="KW-0489">Methyltransferase</keyword>
<dbReference type="PROSITE" id="PS01231">
    <property type="entry name" value="TRMA_2"/>
    <property type="match status" value="1"/>
</dbReference>
<dbReference type="CDD" id="cd02440">
    <property type="entry name" value="AdoMet_MTases"/>
    <property type="match status" value="1"/>
</dbReference>
<dbReference type="InterPro" id="IPR030391">
    <property type="entry name" value="MeTrfase_TrmA_CS"/>
</dbReference>
<dbReference type="Pfam" id="PF05958">
    <property type="entry name" value="tRNA_U5-meth_tr"/>
    <property type="match status" value="1"/>
</dbReference>
<evidence type="ECO:0000256" key="4">
    <source>
        <dbReference type="ARBA" id="ARBA00022694"/>
    </source>
</evidence>
<dbReference type="EMBL" id="FPHE01000017">
    <property type="protein sequence ID" value="SFV51216.1"/>
    <property type="molecule type" value="Genomic_DNA"/>
</dbReference>
<dbReference type="GO" id="GO:0008033">
    <property type="term" value="P:tRNA processing"/>
    <property type="evidence" value="ECO:0007669"/>
    <property type="project" value="UniProtKB-KW"/>
</dbReference>
<evidence type="ECO:0000313" key="5">
    <source>
        <dbReference type="EMBL" id="SFV51216.1"/>
    </source>
</evidence>
<dbReference type="PANTHER" id="PTHR47790:SF2">
    <property type="entry name" value="TRNA_TMRNA (URACIL-C(5))-METHYLTRANSFERASE"/>
    <property type="match status" value="1"/>
</dbReference>
<dbReference type="PROSITE" id="PS51687">
    <property type="entry name" value="SAM_MT_RNA_M5U"/>
    <property type="match status" value="1"/>
</dbReference>
<dbReference type="FunFam" id="3.40.50.150:FF:000012">
    <property type="entry name" value="tRNA/tmRNA (uracil-C(5))-methyltransferase"/>
    <property type="match status" value="1"/>
</dbReference>
<dbReference type="HAMAP" id="MF_01011">
    <property type="entry name" value="RNA_methyltr_TrmA"/>
    <property type="match status" value="1"/>
</dbReference>